<protein>
    <submittedName>
        <fullName evidence="1">Uncharacterized protein</fullName>
    </submittedName>
</protein>
<proteinExistence type="predicted"/>
<accession>Q3JIW5</accession>
<sequence>MRIYRKKRVFHCDGNARTADSAIIRWIDLNAL</sequence>
<dbReference type="HOGENOM" id="CLU_3388480_0_0_4"/>
<dbReference type="EMBL" id="CP000125">
    <property type="protein sequence ID" value="ABA52990.1"/>
    <property type="molecule type" value="Genomic_DNA"/>
</dbReference>
<gene>
    <name evidence="1" type="ordered locus">BURPS1710b_A1331</name>
</gene>
<dbReference type="Proteomes" id="UP000002700">
    <property type="component" value="Chromosome II"/>
</dbReference>
<dbReference type="KEGG" id="bpm:BURPS1710b_A1331"/>
<evidence type="ECO:0000313" key="2">
    <source>
        <dbReference type="Proteomes" id="UP000002700"/>
    </source>
</evidence>
<organism evidence="1 2">
    <name type="scientific">Burkholderia pseudomallei (strain 1710b)</name>
    <dbReference type="NCBI Taxonomy" id="320372"/>
    <lineage>
        <taxon>Bacteria</taxon>
        <taxon>Pseudomonadati</taxon>
        <taxon>Pseudomonadota</taxon>
        <taxon>Betaproteobacteria</taxon>
        <taxon>Burkholderiales</taxon>
        <taxon>Burkholderiaceae</taxon>
        <taxon>Burkholderia</taxon>
        <taxon>pseudomallei group</taxon>
    </lineage>
</organism>
<reference evidence="1 2" key="1">
    <citation type="submission" date="2005-09" db="EMBL/GenBank/DDBJ databases">
        <authorList>
            <person name="Woods D.E."/>
            <person name="Nierman W.C."/>
        </authorList>
    </citation>
    <scope>NUCLEOTIDE SEQUENCE [LARGE SCALE GENOMIC DNA]</scope>
    <source>
        <strain evidence="1 2">1710b</strain>
    </source>
</reference>
<dbReference type="AlphaFoldDB" id="Q3JIW5"/>
<dbReference type="EnsemblBacteria" id="ABA52990">
    <property type="protein sequence ID" value="ABA52990"/>
    <property type="gene ID" value="BURPS1710b_A1331"/>
</dbReference>
<evidence type="ECO:0000313" key="1">
    <source>
        <dbReference type="EMBL" id="ABA52990.1"/>
    </source>
</evidence>
<name>Q3JIW5_BURP1</name>